<dbReference type="Proteomes" id="UP000035704">
    <property type="component" value="Chromosome"/>
</dbReference>
<dbReference type="STRING" id="84022.CACET_c28180"/>
<dbReference type="InterPro" id="IPR006675">
    <property type="entry name" value="HDIG_dom"/>
</dbReference>
<dbReference type="CDD" id="cd00077">
    <property type="entry name" value="HDc"/>
    <property type="match status" value="1"/>
</dbReference>
<evidence type="ECO:0000313" key="2">
    <source>
        <dbReference type="Proteomes" id="UP000035704"/>
    </source>
</evidence>
<dbReference type="OrthoDB" id="68032at2"/>
<proteinExistence type="predicted"/>
<dbReference type="NCBIfam" id="TIGR00277">
    <property type="entry name" value="HDIG"/>
    <property type="match status" value="1"/>
</dbReference>
<organism evidence="1 2">
    <name type="scientific">Clostridium aceticum</name>
    <dbReference type="NCBI Taxonomy" id="84022"/>
    <lineage>
        <taxon>Bacteria</taxon>
        <taxon>Bacillati</taxon>
        <taxon>Bacillota</taxon>
        <taxon>Clostridia</taxon>
        <taxon>Eubacteriales</taxon>
        <taxon>Clostridiaceae</taxon>
        <taxon>Clostridium</taxon>
    </lineage>
</organism>
<dbReference type="KEGG" id="cace:CACET_c28180"/>
<keyword evidence="2" id="KW-1185">Reference proteome</keyword>
<dbReference type="RefSeq" id="WP_044825279.1">
    <property type="nucleotide sequence ID" value="NZ_CP009687.1"/>
</dbReference>
<evidence type="ECO:0000313" key="1">
    <source>
        <dbReference type="EMBL" id="AKL96263.1"/>
    </source>
</evidence>
<dbReference type="InterPro" id="IPR003607">
    <property type="entry name" value="HD/PDEase_dom"/>
</dbReference>
<dbReference type="InterPro" id="IPR006674">
    <property type="entry name" value="HD_domain"/>
</dbReference>
<dbReference type="EMBL" id="CP009687">
    <property type="protein sequence ID" value="AKL96263.1"/>
    <property type="molecule type" value="Genomic_DNA"/>
</dbReference>
<accession>A0A0D8IBR7</accession>
<protein>
    <submittedName>
        <fullName evidence="1">HDIG domain-containing protein</fullName>
    </submittedName>
</protein>
<sequence length="160" mass="18782">MIYRIKQFFQGATAKIYDEDINFINKYLSTEEKNLFFQLRKGEQRHCLNVAYGCHQEEPNHLNLIKAALLHDIGKIGSNLTLINKSFVVILQKLSLKENILPPFLKKALHYKNNHAEIGYQLLLHLGLDEQVLYLVRNHHVENIEGLKEMKILQHFDNLY</sequence>
<reference evidence="1 2" key="1">
    <citation type="submission" date="2014-10" db="EMBL/GenBank/DDBJ databases">
        <title>Genome sequence of Clostridium aceticum DSM 1496.</title>
        <authorList>
            <person name="Poehlein A."/>
            <person name="Schiel-Bengelsdorf B."/>
            <person name="Gottschalk G."/>
            <person name="Duerre P."/>
            <person name="Daniel R."/>
        </authorList>
    </citation>
    <scope>NUCLEOTIDE SEQUENCE [LARGE SCALE GENOMIC DNA]</scope>
    <source>
        <strain evidence="1 2">DSM 1496</strain>
    </source>
</reference>
<dbReference type="PATRIC" id="fig|84022.5.peg.754"/>
<dbReference type="Gene3D" id="1.10.3210.10">
    <property type="entry name" value="Hypothetical protein af1432"/>
    <property type="match status" value="1"/>
</dbReference>
<dbReference type="Pfam" id="PF01966">
    <property type="entry name" value="HD"/>
    <property type="match status" value="1"/>
</dbReference>
<dbReference type="SUPFAM" id="SSF109604">
    <property type="entry name" value="HD-domain/PDEase-like"/>
    <property type="match status" value="1"/>
</dbReference>
<gene>
    <name evidence="1" type="ORF">CACET_c28180</name>
</gene>
<name>A0A0D8IBR7_9CLOT</name>
<dbReference type="AlphaFoldDB" id="A0A0D8IBR7"/>